<dbReference type="STRING" id="305507.SAMN04489724_4311"/>
<dbReference type="Proteomes" id="UP000199673">
    <property type="component" value="Unassembled WGS sequence"/>
</dbReference>
<name>A0A1I7DQS5_9BACT</name>
<sequence length="271" mass="31398">MPVENGDIDAIGFESSLHTSVSINNAMNIDKPVAAKIILNLLNGKDSGEDFLGLSGTLYQCNLIHSEPRELRRTNESLEMSVIFRDRDSFENWHLHSKVREYWGEKFENWLVKTPETLEEMDVIIEVDRVENCECNTSDFFILQGRSLQFTDELTCGSCLKQVPYSRIPLYIKIEEWQNYHQRFYLNWLDSGIFEHDAYNELTNYSEGKLNKEGERIRAELCNHFKAPVYLSYFVEEPDNNHPCLICGEKGSDSGLKRPSKICKTCNTIFD</sequence>
<dbReference type="RefSeq" id="WP_091697158.1">
    <property type="nucleotide sequence ID" value="NZ_FPBF01000007.1"/>
</dbReference>
<dbReference type="InterPro" id="IPR016908">
    <property type="entry name" value="UCP029037"/>
</dbReference>
<reference evidence="2" key="1">
    <citation type="submission" date="2016-10" db="EMBL/GenBank/DDBJ databases">
        <authorList>
            <person name="Varghese N."/>
            <person name="Submissions S."/>
        </authorList>
    </citation>
    <scope>NUCLEOTIDE SEQUENCE [LARGE SCALE GENOMIC DNA]</scope>
    <source>
        <strain evidence="2">DSM 23445</strain>
    </source>
</reference>
<keyword evidence="2" id="KW-1185">Reference proteome</keyword>
<dbReference type="AlphaFoldDB" id="A0A1I7DQS5"/>
<evidence type="ECO:0000313" key="1">
    <source>
        <dbReference type="EMBL" id="SFU14058.1"/>
    </source>
</evidence>
<organism evidence="1 2">
    <name type="scientific">Algoriphagus locisalis</name>
    <dbReference type="NCBI Taxonomy" id="305507"/>
    <lineage>
        <taxon>Bacteria</taxon>
        <taxon>Pseudomonadati</taxon>
        <taxon>Bacteroidota</taxon>
        <taxon>Cytophagia</taxon>
        <taxon>Cytophagales</taxon>
        <taxon>Cyclobacteriaceae</taxon>
        <taxon>Algoriphagus</taxon>
    </lineage>
</organism>
<dbReference type="Pfam" id="PF10071">
    <property type="entry name" value="DUF2310"/>
    <property type="match status" value="1"/>
</dbReference>
<gene>
    <name evidence="1" type="ORF">SAMN04489724_4311</name>
</gene>
<evidence type="ECO:0000313" key="2">
    <source>
        <dbReference type="Proteomes" id="UP000199673"/>
    </source>
</evidence>
<accession>A0A1I7DQS5</accession>
<dbReference type="EMBL" id="FPBF01000007">
    <property type="protein sequence ID" value="SFU14058.1"/>
    <property type="molecule type" value="Genomic_DNA"/>
</dbReference>
<protein>
    <submittedName>
        <fullName evidence="1">Zn-ribbon-containing, possibly nucleic-acid-binding protein</fullName>
    </submittedName>
</protein>
<dbReference type="OrthoDB" id="977698at2"/>
<proteinExistence type="predicted"/>